<dbReference type="SUPFAM" id="SSF64182">
    <property type="entry name" value="DHH phosphoesterases"/>
    <property type="match status" value="1"/>
</dbReference>
<sequence length="315" mass="35162">MPTQKFRLVTRSDFDGLVCGMLLRELDLIDEIKFVHPKDMQDGLIAISERDIITNLPYVQGCHLAFDHHSSEGARNAGRDFPNHVIDVTAPSAARVVYRHYGAAAFPRISDELMSAVDKADAAQFSREEILDPQGWVLLNFLMDSRTGLGRFRDFRISNYDLMMQLIERCRDHTIAEVLALPDVKERVDLYMSHRDRFAAQLQRCTSVHGKLALIDLRDEEIIYAGNRFAVYALFPDCDVSAHVMWGLKKQNTVFAIGKSILDRRSQVDVGALCLSYGGGGHYAAGTCQVPNERAEPVKAELIAALSGTSYKAAA</sequence>
<dbReference type="RefSeq" id="WP_238243100.1">
    <property type="nucleotide sequence ID" value="NZ_BPQP01000016.1"/>
</dbReference>
<accession>A0ABQ4RWD5</accession>
<dbReference type="Proteomes" id="UP001055125">
    <property type="component" value="Unassembled WGS sequence"/>
</dbReference>
<comment type="caution">
    <text evidence="1">The sequence shown here is derived from an EMBL/GenBank/DDBJ whole genome shotgun (WGS) entry which is preliminary data.</text>
</comment>
<keyword evidence="2" id="KW-1185">Reference proteome</keyword>
<dbReference type="PIRSF" id="PIRSF028235">
    <property type="entry name" value="UCP028235"/>
    <property type="match status" value="1"/>
</dbReference>
<dbReference type="EMBL" id="BPQP01000016">
    <property type="protein sequence ID" value="GJD93912.1"/>
    <property type="molecule type" value="Genomic_DNA"/>
</dbReference>
<evidence type="ECO:0008006" key="3">
    <source>
        <dbReference type="Google" id="ProtNLM"/>
    </source>
</evidence>
<organism evidence="1 2">
    <name type="scientific">Methylobacterium iners</name>
    <dbReference type="NCBI Taxonomy" id="418707"/>
    <lineage>
        <taxon>Bacteria</taxon>
        <taxon>Pseudomonadati</taxon>
        <taxon>Pseudomonadota</taxon>
        <taxon>Alphaproteobacteria</taxon>
        <taxon>Hyphomicrobiales</taxon>
        <taxon>Methylobacteriaceae</taxon>
        <taxon>Methylobacterium</taxon>
    </lineage>
</organism>
<evidence type="ECO:0000313" key="2">
    <source>
        <dbReference type="Proteomes" id="UP001055125"/>
    </source>
</evidence>
<gene>
    <name evidence="1" type="ORF">OCOJLMKI_1110</name>
</gene>
<proteinExistence type="predicted"/>
<protein>
    <recommendedName>
        <fullName evidence="3">Exopolyphosphatase</fullName>
    </recommendedName>
</protein>
<dbReference type="InterPro" id="IPR016877">
    <property type="entry name" value="UCP028235"/>
</dbReference>
<dbReference type="InterPro" id="IPR038763">
    <property type="entry name" value="DHH_sf"/>
</dbReference>
<evidence type="ECO:0000313" key="1">
    <source>
        <dbReference type="EMBL" id="GJD93912.1"/>
    </source>
</evidence>
<reference evidence="1" key="1">
    <citation type="journal article" date="2021" name="Front. Microbiol.">
        <title>Comprehensive Comparative Genomics and Phenotyping of Methylobacterium Species.</title>
        <authorList>
            <person name="Alessa O."/>
            <person name="Ogura Y."/>
            <person name="Fujitani Y."/>
            <person name="Takami H."/>
            <person name="Hayashi T."/>
            <person name="Sahin N."/>
            <person name="Tani A."/>
        </authorList>
    </citation>
    <scope>NUCLEOTIDE SEQUENCE</scope>
    <source>
        <strain evidence="1">DSM 19015</strain>
    </source>
</reference>
<reference evidence="1" key="2">
    <citation type="submission" date="2021-08" db="EMBL/GenBank/DDBJ databases">
        <authorList>
            <person name="Tani A."/>
            <person name="Ola A."/>
            <person name="Ogura Y."/>
            <person name="Katsura K."/>
            <person name="Hayashi T."/>
        </authorList>
    </citation>
    <scope>NUCLEOTIDE SEQUENCE</scope>
    <source>
        <strain evidence="1">DSM 19015</strain>
    </source>
</reference>
<name>A0ABQ4RWD5_9HYPH</name>